<evidence type="ECO:0000259" key="7">
    <source>
        <dbReference type="PROSITE" id="PS50076"/>
    </source>
</evidence>
<dbReference type="PANTHER" id="PTHR45188">
    <property type="entry name" value="DNAJ PROTEIN P58IPK HOMOLOG"/>
    <property type="match status" value="1"/>
</dbReference>
<dbReference type="SMART" id="SM00271">
    <property type="entry name" value="DnaJ"/>
    <property type="match status" value="1"/>
</dbReference>
<protein>
    <submittedName>
        <fullName evidence="8">DnaJ subfamily C member 3</fullName>
    </submittedName>
</protein>
<evidence type="ECO:0000256" key="2">
    <source>
        <dbReference type="ARBA" id="ARBA00022803"/>
    </source>
</evidence>
<dbReference type="InterPro" id="IPR019734">
    <property type="entry name" value="TPR_rpt"/>
</dbReference>
<dbReference type="PANTHER" id="PTHR45188:SF2">
    <property type="entry name" value="DNAJ HOMOLOG SUBFAMILY C MEMBER 7"/>
    <property type="match status" value="1"/>
</dbReference>
<evidence type="ECO:0000313" key="9">
    <source>
        <dbReference type="Proteomes" id="UP001439008"/>
    </source>
</evidence>
<dbReference type="SUPFAM" id="SSF48452">
    <property type="entry name" value="TPR-like"/>
    <property type="match status" value="2"/>
</dbReference>
<dbReference type="Gene3D" id="1.25.40.10">
    <property type="entry name" value="Tetratricopeptide repeat domain"/>
    <property type="match status" value="1"/>
</dbReference>
<dbReference type="InterPro" id="IPR001623">
    <property type="entry name" value="DnaJ_domain"/>
</dbReference>
<feature type="signal peptide" evidence="6">
    <location>
        <begin position="1"/>
        <end position="21"/>
    </location>
</feature>
<feature type="coiled-coil region" evidence="4">
    <location>
        <begin position="245"/>
        <end position="272"/>
    </location>
</feature>
<dbReference type="Proteomes" id="UP001439008">
    <property type="component" value="Unassembled WGS sequence"/>
</dbReference>
<dbReference type="CDD" id="cd06257">
    <property type="entry name" value="DnaJ"/>
    <property type="match status" value="1"/>
</dbReference>
<evidence type="ECO:0000256" key="6">
    <source>
        <dbReference type="SAM" id="SignalP"/>
    </source>
</evidence>
<evidence type="ECO:0000256" key="3">
    <source>
        <dbReference type="PROSITE-ProRule" id="PRU00339"/>
    </source>
</evidence>
<proteinExistence type="predicted"/>
<keyword evidence="6" id="KW-0732">Signal</keyword>
<keyword evidence="9" id="KW-1185">Reference proteome</keyword>
<dbReference type="Pfam" id="PF00226">
    <property type="entry name" value="DnaJ"/>
    <property type="match status" value="1"/>
</dbReference>
<sequence>MSVKLKRLVVIILCHFLYINTKMLKSEISAIKDQCDLLLSQSKYRKAVECVNKIIKEEPEDAQNFFKRATAKFAQAKYRLAIKDLEIVIKIDPNFAPGFDFLSKSHSYLCQLDEATKHLKKAMKISSKNKDDFSKRLNDIKKVRNYHRKMGKLTCKDFYSLSKLVAVCEYDQKLLSLYATCLNETKRYNELAKVANKLIKIDKNDILWYELLALAYFNQGKIKMALKVTKVGLRSDPENKKVAILHKKIAKIDRLQRKLEKSRSEYNNVETQKTCDELLKFLPKKTFAEAETQLTLCGARIDSKLFEKAVEACSVALTFDADNFEALKLRGSAYMETEDFERAAMDFKKAHSIDPSDQEVIRKYRAAQQKQKAAEMKDYYKIMGIPRNADKDTIKKAYRKNALKWHPDKWKKKSDKKMAEKRFADLNEANKVLSDDKLRRRYDRGEDVYKDDGNRAGPGPNFGGGGFPFQFRDANGNTFFMQF</sequence>
<dbReference type="InterPro" id="IPR011990">
    <property type="entry name" value="TPR-like_helical_dom_sf"/>
</dbReference>
<evidence type="ECO:0000256" key="1">
    <source>
        <dbReference type="ARBA" id="ARBA00022737"/>
    </source>
</evidence>
<accession>A0ABV2ANL4</accession>
<gene>
    <name evidence="8" type="primary">DNAJC3</name>
    <name evidence="8" type="ORF">MHBO_002819</name>
</gene>
<feature type="repeat" description="TPR" evidence="3">
    <location>
        <begin position="324"/>
        <end position="357"/>
    </location>
</feature>
<feature type="region of interest" description="Disordered" evidence="5">
    <location>
        <begin position="444"/>
        <end position="467"/>
    </location>
</feature>
<keyword evidence="2 3" id="KW-0802">TPR repeat</keyword>
<keyword evidence="1" id="KW-0677">Repeat</keyword>
<evidence type="ECO:0000313" key="8">
    <source>
        <dbReference type="EMBL" id="MES1921265.1"/>
    </source>
</evidence>
<evidence type="ECO:0000256" key="4">
    <source>
        <dbReference type="SAM" id="Coils"/>
    </source>
</evidence>
<dbReference type="InterPro" id="IPR036869">
    <property type="entry name" value="J_dom_sf"/>
</dbReference>
<comment type="caution">
    <text evidence="8">The sequence shown here is derived from an EMBL/GenBank/DDBJ whole genome shotgun (WGS) entry which is preliminary data.</text>
</comment>
<dbReference type="PRINTS" id="PR00625">
    <property type="entry name" value="JDOMAIN"/>
</dbReference>
<dbReference type="PROSITE" id="PS50076">
    <property type="entry name" value="DNAJ_2"/>
    <property type="match status" value="1"/>
</dbReference>
<keyword evidence="4" id="KW-0175">Coiled coil</keyword>
<dbReference type="Pfam" id="PF13181">
    <property type="entry name" value="TPR_8"/>
    <property type="match status" value="1"/>
</dbReference>
<evidence type="ECO:0000256" key="5">
    <source>
        <dbReference type="SAM" id="MobiDB-lite"/>
    </source>
</evidence>
<dbReference type="SMART" id="SM00028">
    <property type="entry name" value="TPR"/>
    <property type="match status" value="5"/>
</dbReference>
<dbReference type="SUPFAM" id="SSF46565">
    <property type="entry name" value="Chaperone J-domain"/>
    <property type="match status" value="1"/>
</dbReference>
<dbReference type="EMBL" id="JBDODL010001203">
    <property type="protein sequence ID" value="MES1921265.1"/>
    <property type="molecule type" value="Genomic_DNA"/>
</dbReference>
<dbReference type="Gene3D" id="1.10.287.110">
    <property type="entry name" value="DnaJ domain"/>
    <property type="match status" value="1"/>
</dbReference>
<feature type="compositionally biased region" description="Basic and acidic residues" evidence="5">
    <location>
        <begin position="444"/>
        <end position="454"/>
    </location>
</feature>
<organism evidence="8 9">
    <name type="scientific">Bonamia ostreae</name>
    <dbReference type="NCBI Taxonomy" id="126728"/>
    <lineage>
        <taxon>Eukaryota</taxon>
        <taxon>Sar</taxon>
        <taxon>Rhizaria</taxon>
        <taxon>Endomyxa</taxon>
        <taxon>Ascetosporea</taxon>
        <taxon>Haplosporida</taxon>
        <taxon>Bonamia</taxon>
    </lineage>
</organism>
<feature type="chain" id="PRO_5045532178" evidence="6">
    <location>
        <begin position="22"/>
        <end position="483"/>
    </location>
</feature>
<dbReference type="PROSITE" id="PS50005">
    <property type="entry name" value="TPR"/>
    <property type="match status" value="1"/>
</dbReference>
<reference evidence="8 9" key="1">
    <citation type="journal article" date="2024" name="BMC Biol.">
        <title>Comparative genomics of Ascetosporea gives new insight into the evolutionary basis for animal parasitism in Rhizaria.</title>
        <authorList>
            <person name="Hiltunen Thoren M."/>
            <person name="Onut-Brannstrom I."/>
            <person name="Alfjorden A."/>
            <person name="Peckova H."/>
            <person name="Swords F."/>
            <person name="Hooper C."/>
            <person name="Holzer A.S."/>
            <person name="Bass D."/>
            <person name="Burki F."/>
        </authorList>
    </citation>
    <scope>NUCLEOTIDE SEQUENCE [LARGE SCALE GENOMIC DNA]</scope>
    <source>
        <strain evidence="8">20-A016</strain>
    </source>
</reference>
<name>A0ABV2ANL4_9EUKA</name>
<feature type="domain" description="J" evidence="7">
    <location>
        <begin position="378"/>
        <end position="446"/>
    </location>
</feature>